<feature type="signal peptide" evidence="1">
    <location>
        <begin position="1"/>
        <end position="22"/>
    </location>
</feature>
<gene>
    <name evidence="2" type="primary">107368735</name>
</gene>
<keyword evidence="3" id="KW-1185">Reference proteome</keyword>
<feature type="chain" id="PRO_5004582006" evidence="1">
    <location>
        <begin position="23"/>
        <end position="142"/>
    </location>
</feature>
<reference evidence="3" key="1">
    <citation type="submission" date="2011-08" db="EMBL/GenBank/DDBJ databases">
        <authorList>
            <person name="Rombauts S."/>
        </authorList>
    </citation>
    <scope>NUCLEOTIDE SEQUENCE</scope>
    <source>
        <strain evidence="3">London</strain>
    </source>
</reference>
<reference evidence="2" key="2">
    <citation type="submission" date="2015-06" db="UniProtKB">
        <authorList>
            <consortium name="EnsemblMetazoa"/>
        </authorList>
    </citation>
    <scope>IDENTIFICATION</scope>
</reference>
<dbReference type="EMBL" id="CAEY01000743">
    <property type="status" value="NOT_ANNOTATED_CDS"/>
    <property type="molecule type" value="Genomic_DNA"/>
</dbReference>
<name>T1KZN8_TETUR</name>
<accession>T1KZN8</accession>
<dbReference type="AlphaFoldDB" id="T1KZN8"/>
<dbReference type="HOGENOM" id="CLU_1818275_0_0_1"/>
<evidence type="ECO:0000256" key="1">
    <source>
        <dbReference type="SAM" id="SignalP"/>
    </source>
</evidence>
<evidence type="ECO:0000313" key="2">
    <source>
        <dbReference type="EnsemblMetazoa" id="tetur28g02270.1"/>
    </source>
</evidence>
<evidence type="ECO:0000313" key="3">
    <source>
        <dbReference type="Proteomes" id="UP000015104"/>
    </source>
</evidence>
<dbReference type="EnsemblMetazoa" id="tetur28g02270.1">
    <property type="protein sequence ID" value="tetur28g02270.1"/>
    <property type="gene ID" value="tetur28g02270"/>
</dbReference>
<dbReference type="Proteomes" id="UP000015104">
    <property type="component" value="Unassembled WGS sequence"/>
</dbReference>
<sequence>MKSFITFLQLLTLYAFIHGIDGAPRPDVLIPGSELVKVCEAAQDKLKTNWNVQEIRKFVTDQFNQYFTKKGLFRREEMDVEQEGWINLNCEKFFTVMTGLVGSSFCEKKQKFADCSSLGIPEQVNILDQSTLNAMIANLRYF</sequence>
<keyword evidence="1" id="KW-0732">Signal</keyword>
<protein>
    <submittedName>
        <fullName evidence="2">Uncharacterized protein</fullName>
    </submittedName>
</protein>
<proteinExistence type="predicted"/>
<organism evidence="2 3">
    <name type="scientific">Tetranychus urticae</name>
    <name type="common">Two-spotted spider mite</name>
    <dbReference type="NCBI Taxonomy" id="32264"/>
    <lineage>
        <taxon>Eukaryota</taxon>
        <taxon>Metazoa</taxon>
        <taxon>Ecdysozoa</taxon>
        <taxon>Arthropoda</taxon>
        <taxon>Chelicerata</taxon>
        <taxon>Arachnida</taxon>
        <taxon>Acari</taxon>
        <taxon>Acariformes</taxon>
        <taxon>Trombidiformes</taxon>
        <taxon>Prostigmata</taxon>
        <taxon>Eleutherengona</taxon>
        <taxon>Raphignathae</taxon>
        <taxon>Tetranychoidea</taxon>
        <taxon>Tetranychidae</taxon>
        <taxon>Tetranychus</taxon>
    </lineage>
</organism>